<comment type="caution">
    <text evidence="4">The sequence shown here is derived from an EMBL/GenBank/DDBJ whole genome shotgun (WGS) entry which is preliminary data.</text>
</comment>
<feature type="non-terminal residue" evidence="4">
    <location>
        <position position="127"/>
    </location>
</feature>
<feature type="region of interest" description="Disordered" evidence="3">
    <location>
        <begin position="1"/>
        <end position="21"/>
    </location>
</feature>
<sequence>GGATVQARVRPHICSPQGPEGQQDVLRLQRAQSQLVLRHLRCLPLPRLLRAAPQHGRAHHFVRSTNLDAWSAPQLRAMKVGGNAAFAAFLHKHGSSGLTGRARYEGRVGELYREELGRRVKADEAAF</sequence>
<keyword evidence="2" id="KW-0862">Zinc</keyword>
<dbReference type="InterPro" id="IPR037278">
    <property type="entry name" value="ARFGAP/RecO"/>
</dbReference>
<dbReference type="GO" id="GO:0048205">
    <property type="term" value="P:COPI coating of Golgi vesicle"/>
    <property type="evidence" value="ECO:0007669"/>
    <property type="project" value="TreeGrafter"/>
</dbReference>
<keyword evidence="1" id="KW-0479">Metal-binding</keyword>
<dbReference type="PANTHER" id="PTHR45686">
    <property type="entry name" value="ADP-RIBOSYLATION FACTOR GTPASE ACTIVATING PROTEIN 3, ISOFORM H-RELATED"/>
    <property type="match status" value="1"/>
</dbReference>
<dbReference type="GO" id="GO:0046872">
    <property type="term" value="F:metal ion binding"/>
    <property type="evidence" value="ECO:0007669"/>
    <property type="project" value="UniProtKB-KW"/>
</dbReference>
<evidence type="ECO:0000313" key="5">
    <source>
        <dbReference type="Proteomes" id="UP001221757"/>
    </source>
</evidence>
<dbReference type="AlphaFoldDB" id="A0AAD7AWH8"/>
<evidence type="ECO:0000313" key="4">
    <source>
        <dbReference type="EMBL" id="KAJ7601435.1"/>
    </source>
</evidence>
<evidence type="ECO:0000256" key="3">
    <source>
        <dbReference type="SAM" id="MobiDB-lite"/>
    </source>
</evidence>
<evidence type="ECO:0000256" key="2">
    <source>
        <dbReference type="ARBA" id="ARBA00022833"/>
    </source>
</evidence>
<keyword evidence="5" id="KW-1185">Reference proteome</keyword>
<dbReference type="Gene3D" id="1.10.220.150">
    <property type="entry name" value="Arf GTPase activating protein"/>
    <property type="match status" value="1"/>
</dbReference>
<dbReference type="SUPFAM" id="SSF57863">
    <property type="entry name" value="ArfGap/RecO-like zinc finger"/>
    <property type="match status" value="1"/>
</dbReference>
<organism evidence="4 5">
    <name type="scientific">Mycena rosella</name>
    <name type="common">Pink bonnet</name>
    <name type="synonym">Agaricus rosellus</name>
    <dbReference type="NCBI Taxonomy" id="1033263"/>
    <lineage>
        <taxon>Eukaryota</taxon>
        <taxon>Fungi</taxon>
        <taxon>Dikarya</taxon>
        <taxon>Basidiomycota</taxon>
        <taxon>Agaricomycotina</taxon>
        <taxon>Agaricomycetes</taxon>
        <taxon>Agaricomycetidae</taxon>
        <taxon>Agaricales</taxon>
        <taxon>Marasmiineae</taxon>
        <taxon>Mycenaceae</taxon>
        <taxon>Mycena</taxon>
    </lineage>
</organism>
<evidence type="ECO:0000256" key="1">
    <source>
        <dbReference type="ARBA" id="ARBA00022723"/>
    </source>
</evidence>
<dbReference type="EMBL" id="JARKIE010001578">
    <property type="protein sequence ID" value="KAJ7601435.1"/>
    <property type="molecule type" value="Genomic_DNA"/>
</dbReference>
<dbReference type="InterPro" id="IPR038508">
    <property type="entry name" value="ArfGAP_dom_sf"/>
</dbReference>
<dbReference type="GO" id="GO:0000139">
    <property type="term" value="C:Golgi membrane"/>
    <property type="evidence" value="ECO:0007669"/>
    <property type="project" value="GOC"/>
</dbReference>
<reference evidence="4" key="1">
    <citation type="submission" date="2023-03" db="EMBL/GenBank/DDBJ databases">
        <title>Massive genome expansion in bonnet fungi (Mycena s.s.) driven by repeated elements and novel gene families across ecological guilds.</title>
        <authorList>
            <consortium name="Lawrence Berkeley National Laboratory"/>
            <person name="Harder C.B."/>
            <person name="Miyauchi S."/>
            <person name="Viragh M."/>
            <person name="Kuo A."/>
            <person name="Thoen E."/>
            <person name="Andreopoulos B."/>
            <person name="Lu D."/>
            <person name="Skrede I."/>
            <person name="Drula E."/>
            <person name="Henrissat B."/>
            <person name="Morin E."/>
            <person name="Kohler A."/>
            <person name="Barry K."/>
            <person name="LaButti K."/>
            <person name="Morin E."/>
            <person name="Salamov A."/>
            <person name="Lipzen A."/>
            <person name="Mereny Z."/>
            <person name="Hegedus B."/>
            <person name="Baldrian P."/>
            <person name="Stursova M."/>
            <person name="Weitz H."/>
            <person name="Taylor A."/>
            <person name="Grigoriev I.V."/>
            <person name="Nagy L.G."/>
            <person name="Martin F."/>
            <person name="Kauserud H."/>
        </authorList>
    </citation>
    <scope>NUCLEOTIDE SEQUENCE</scope>
    <source>
        <strain evidence="4">CBHHK067</strain>
    </source>
</reference>
<name>A0AAD7AWH8_MYCRO</name>
<dbReference type="Proteomes" id="UP001221757">
    <property type="component" value="Unassembled WGS sequence"/>
</dbReference>
<proteinExistence type="predicted"/>
<gene>
    <name evidence="4" type="ORF">B0H17DRAFT_1241742</name>
</gene>
<feature type="non-terminal residue" evidence="4">
    <location>
        <position position="1"/>
    </location>
</feature>
<accession>A0AAD7AWH8</accession>
<protein>
    <submittedName>
        <fullName evidence="4">Uncharacterized protein</fullName>
    </submittedName>
</protein>
<dbReference type="PANTHER" id="PTHR45686:SF4">
    <property type="entry name" value="ADP-RIBOSYLATION FACTOR GTPASE ACTIVATING PROTEIN 3, ISOFORM H"/>
    <property type="match status" value="1"/>
</dbReference>